<feature type="region of interest" description="Disordered" evidence="1">
    <location>
        <begin position="64"/>
        <end position="100"/>
    </location>
</feature>
<proteinExistence type="predicted"/>
<reference evidence="2" key="1">
    <citation type="journal article" date="2015" name="Nature">
        <title>Complex archaea that bridge the gap between prokaryotes and eukaryotes.</title>
        <authorList>
            <person name="Spang A."/>
            <person name="Saw J.H."/>
            <person name="Jorgensen S.L."/>
            <person name="Zaremba-Niedzwiedzka K."/>
            <person name="Martijn J."/>
            <person name="Lind A.E."/>
            <person name="van Eijk R."/>
            <person name="Schleper C."/>
            <person name="Guy L."/>
            <person name="Ettema T.J."/>
        </authorList>
    </citation>
    <scope>NUCLEOTIDE SEQUENCE</scope>
</reference>
<feature type="compositionally biased region" description="Basic residues" evidence="1">
    <location>
        <begin position="82"/>
        <end position="100"/>
    </location>
</feature>
<accession>A0A0F8ZWX4</accession>
<dbReference type="AlphaFoldDB" id="A0A0F8ZWX4"/>
<evidence type="ECO:0000313" key="2">
    <source>
        <dbReference type="EMBL" id="KKK64461.1"/>
    </source>
</evidence>
<name>A0A0F8ZWX4_9ZZZZ</name>
<dbReference type="EMBL" id="LAZR01061014">
    <property type="protein sequence ID" value="KKK64461.1"/>
    <property type="molecule type" value="Genomic_DNA"/>
</dbReference>
<protein>
    <submittedName>
        <fullName evidence="2">Uncharacterized protein</fullName>
    </submittedName>
</protein>
<sequence length="100" mass="10592">MSLKPVQPEEQVIKACQVGLTVISSEGTAIPGNLLDGTASFKNLLIGIIQGNLFICQKEVAAKEGEQQPEKGPAPPAEVVKTPKKTVRKKVSKKVASKKA</sequence>
<organism evidence="2">
    <name type="scientific">marine sediment metagenome</name>
    <dbReference type="NCBI Taxonomy" id="412755"/>
    <lineage>
        <taxon>unclassified sequences</taxon>
        <taxon>metagenomes</taxon>
        <taxon>ecological metagenomes</taxon>
    </lineage>
</organism>
<gene>
    <name evidence="2" type="ORF">LCGC14_2983970</name>
</gene>
<comment type="caution">
    <text evidence="2">The sequence shown here is derived from an EMBL/GenBank/DDBJ whole genome shotgun (WGS) entry which is preliminary data.</text>
</comment>
<evidence type="ECO:0000256" key="1">
    <source>
        <dbReference type="SAM" id="MobiDB-lite"/>
    </source>
</evidence>